<evidence type="ECO:0000313" key="2">
    <source>
        <dbReference type="Proteomes" id="UP000319650"/>
    </source>
</evidence>
<feature type="non-terminal residue" evidence="1">
    <location>
        <position position="1"/>
    </location>
</feature>
<reference evidence="1 2" key="1">
    <citation type="journal article" date="2017" name="Front. Cell. Infect. Microbiol.">
        <title>Whole Genome Sequence and Phylogenetic Analysis Show Helicobacter pylori Strains from Latin America Have Followed a Unique Evolution Pathway.</title>
        <authorList>
            <person name="Munoz-Ramirez Z.Y."/>
            <person name="Mendez-Tenorio A."/>
            <person name="Kato I."/>
            <person name="Bravo M.M."/>
            <person name="Rizzato C."/>
            <person name="Thorell K."/>
            <person name="Torres R.C."/>
            <person name="Aviles-Jimenez F."/>
            <person name="Camorlinga M."/>
            <person name="Canzian F."/>
            <person name="Torres J."/>
        </authorList>
    </citation>
    <scope>NUCLEOTIDE SEQUENCE [LARGE SCALE GENOMIC DNA]</scope>
    <source>
        <strain evidence="1 2">CM22351</strain>
    </source>
</reference>
<organism evidence="1 2">
    <name type="scientific">Helicobacter pylori</name>
    <name type="common">Campylobacter pylori</name>
    <dbReference type="NCBI Taxonomy" id="210"/>
    <lineage>
        <taxon>Bacteria</taxon>
        <taxon>Pseudomonadati</taxon>
        <taxon>Campylobacterota</taxon>
        <taxon>Epsilonproteobacteria</taxon>
        <taxon>Campylobacterales</taxon>
        <taxon>Helicobacteraceae</taxon>
        <taxon>Helicobacter</taxon>
    </lineage>
</organism>
<gene>
    <name evidence="1" type="ORF">B0X64_05155</name>
</gene>
<comment type="caution">
    <text evidence="1">The sequence shown here is derived from an EMBL/GenBank/DDBJ whole genome shotgun (WGS) entry which is preliminary data.</text>
</comment>
<dbReference type="Proteomes" id="UP000319650">
    <property type="component" value="Unassembled WGS sequence"/>
</dbReference>
<sequence length="37" mass="3867">GGDKGGKVIASGTPLEVVQNCEKTQSYTGKFLALELK</sequence>
<dbReference type="AlphaFoldDB" id="A0A4Y4XJX1"/>
<proteinExistence type="predicted"/>
<dbReference type="EMBL" id="MUPN01000401">
    <property type="protein sequence ID" value="OOQ40086.1"/>
    <property type="molecule type" value="Genomic_DNA"/>
</dbReference>
<protein>
    <submittedName>
        <fullName evidence="1">Excinuclease ABC subunit A</fullName>
    </submittedName>
</protein>
<evidence type="ECO:0000313" key="1">
    <source>
        <dbReference type="EMBL" id="OOQ40086.1"/>
    </source>
</evidence>
<name>A0A4Y4XJX1_HELPX</name>
<accession>A0A4Y4XJX1</accession>